<dbReference type="InterPro" id="IPR013216">
    <property type="entry name" value="Methyltransf_11"/>
</dbReference>
<feature type="domain" description="Methyltransferase type 11" evidence="1">
    <location>
        <begin position="46"/>
        <end position="142"/>
    </location>
</feature>
<dbReference type="Proteomes" id="UP001528040">
    <property type="component" value="Unassembled WGS sequence"/>
</dbReference>
<dbReference type="Pfam" id="PF08241">
    <property type="entry name" value="Methyltransf_11"/>
    <property type="match status" value="1"/>
</dbReference>
<dbReference type="CDD" id="cd02440">
    <property type="entry name" value="AdoMet_MTases"/>
    <property type="match status" value="1"/>
</dbReference>
<name>A0ABT4W0G8_9RHOB</name>
<gene>
    <name evidence="2" type="ORF">O2N63_07870</name>
</gene>
<dbReference type="GO" id="GO:0008168">
    <property type="term" value="F:methyltransferase activity"/>
    <property type="evidence" value="ECO:0007669"/>
    <property type="project" value="UniProtKB-KW"/>
</dbReference>
<dbReference type="SUPFAM" id="SSF53335">
    <property type="entry name" value="S-adenosyl-L-methionine-dependent methyltransferases"/>
    <property type="match status" value="1"/>
</dbReference>
<keyword evidence="3" id="KW-1185">Reference proteome</keyword>
<dbReference type="InterPro" id="IPR029063">
    <property type="entry name" value="SAM-dependent_MTases_sf"/>
</dbReference>
<keyword evidence="2" id="KW-0489">Methyltransferase</keyword>
<comment type="caution">
    <text evidence="2">The sequence shown here is derived from an EMBL/GenBank/DDBJ whole genome shotgun (WGS) entry which is preliminary data.</text>
</comment>
<dbReference type="Gene3D" id="3.40.50.150">
    <property type="entry name" value="Vaccinia Virus protein VP39"/>
    <property type="match status" value="1"/>
</dbReference>
<dbReference type="GO" id="GO:0032259">
    <property type="term" value="P:methylation"/>
    <property type="evidence" value="ECO:0007669"/>
    <property type="project" value="UniProtKB-KW"/>
</dbReference>
<dbReference type="PANTHER" id="PTHR43591">
    <property type="entry name" value="METHYLTRANSFERASE"/>
    <property type="match status" value="1"/>
</dbReference>
<dbReference type="EMBL" id="JAQIIO010000003">
    <property type="protein sequence ID" value="MDA5094004.1"/>
    <property type="molecule type" value="Genomic_DNA"/>
</dbReference>
<protein>
    <submittedName>
        <fullName evidence="2">Methyltransferase domain-containing protein</fullName>
    </submittedName>
</protein>
<organism evidence="2 3">
    <name type="scientific">Aliiroseovarius salicola</name>
    <dbReference type="NCBI Taxonomy" id="3009082"/>
    <lineage>
        <taxon>Bacteria</taxon>
        <taxon>Pseudomonadati</taxon>
        <taxon>Pseudomonadota</taxon>
        <taxon>Alphaproteobacteria</taxon>
        <taxon>Rhodobacterales</taxon>
        <taxon>Paracoccaceae</taxon>
        <taxon>Aliiroseovarius</taxon>
    </lineage>
</organism>
<sequence length="270" mass="29914">MSEQAAQFVGDIPHHYENGLGPNIFHDYADLIADCCKGKDLSDVVELAAGTGILSRRLRDVLPPDARLVVTDLNTPMLDLAQQKFDPSETVEFLEADAMDLPFSDSAFDLVMCQFGVMFFPDKVASYREAARVLRPDGCYIFNSWGALDDNPFARMGHEVLGSFFPDDPPGFYMVPFHYHDPQEVIADLTAGGWQDVEYETIELNKTIVDPRAFATAMVFGNPSADAIRERGGVKPEDVAETMFEALNTRFGPAPMTMPLSATTYCCRMS</sequence>
<reference evidence="2 3" key="1">
    <citation type="submission" date="2023-01" db="EMBL/GenBank/DDBJ databases">
        <authorList>
            <person name="Yoon J.-W."/>
        </authorList>
    </citation>
    <scope>NUCLEOTIDE SEQUENCE [LARGE SCALE GENOMIC DNA]</scope>
    <source>
        <strain evidence="2 3">KMU-50</strain>
    </source>
</reference>
<accession>A0ABT4W0G8</accession>
<proteinExistence type="predicted"/>
<evidence type="ECO:0000259" key="1">
    <source>
        <dbReference type="Pfam" id="PF08241"/>
    </source>
</evidence>
<dbReference type="RefSeq" id="WP_271053701.1">
    <property type="nucleotide sequence ID" value="NZ_JAQIIO010000003.1"/>
</dbReference>
<keyword evidence="2" id="KW-0808">Transferase</keyword>
<evidence type="ECO:0000313" key="3">
    <source>
        <dbReference type="Proteomes" id="UP001528040"/>
    </source>
</evidence>
<evidence type="ECO:0000313" key="2">
    <source>
        <dbReference type="EMBL" id="MDA5094004.1"/>
    </source>
</evidence>